<dbReference type="PROSITE" id="PS00092">
    <property type="entry name" value="N6_MTASE"/>
    <property type="match status" value="1"/>
</dbReference>
<evidence type="ECO:0000313" key="6">
    <source>
        <dbReference type="EMBL" id="AHB49541.1"/>
    </source>
</evidence>
<proteinExistence type="inferred from homology"/>
<comment type="function">
    <text evidence="4">Methylates ribosomal protein uL3 on a specific glutamine residue.</text>
</comment>
<feature type="domain" description="Methyltransferase small" evidence="5">
    <location>
        <begin position="136"/>
        <end position="217"/>
    </location>
</feature>
<comment type="catalytic activity">
    <reaction evidence="4">
        <text>L-glutaminyl-[ribosomal protein uL3] + S-adenosyl-L-methionine = N(5)-methyl-L-glutaminyl-[ribosomal protein uL3] + S-adenosyl-L-homocysteine + H(+)</text>
        <dbReference type="Rhea" id="RHEA:45020"/>
        <dbReference type="Rhea" id="RHEA-COMP:11063"/>
        <dbReference type="Rhea" id="RHEA-COMP:11064"/>
        <dbReference type="ChEBI" id="CHEBI:15378"/>
        <dbReference type="ChEBI" id="CHEBI:30011"/>
        <dbReference type="ChEBI" id="CHEBI:57856"/>
        <dbReference type="ChEBI" id="CHEBI:59789"/>
        <dbReference type="ChEBI" id="CHEBI:61891"/>
        <dbReference type="EC" id="2.1.1.298"/>
    </reaction>
</comment>
<keyword evidence="7" id="KW-1185">Reference proteome</keyword>
<dbReference type="CDD" id="cd02440">
    <property type="entry name" value="AdoMet_MTases"/>
    <property type="match status" value="1"/>
</dbReference>
<gene>
    <name evidence="4" type="primary">prmB</name>
    <name evidence="6" type="ORF">W911_15845</name>
</gene>
<keyword evidence="3 4" id="KW-0949">S-adenosyl-L-methionine</keyword>
<dbReference type="Gene3D" id="3.40.50.150">
    <property type="entry name" value="Vaccinia Virus protein VP39"/>
    <property type="match status" value="1"/>
</dbReference>
<dbReference type="NCBIfam" id="TIGR00536">
    <property type="entry name" value="hemK_fam"/>
    <property type="match status" value="1"/>
</dbReference>
<comment type="similarity">
    <text evidence="4">Belongs to the protein N5-glutamine methyltransferase family. PrmB subfamily.</text>
</comment>
<dbReference type="InterPro" id="IPR002052">
    <property type="entry name" value="DNA_methylase_N6_adenine_CS"/>
</dbReference>
<dbReference type="SUPFAM" id="SSF53335">
    <property type="entry name" value="S-adenosyl-L-methionine-dependent methyltransferases"/>
    <property type="match status" value="1"/>
</dbReference>
<dbReference type="AlphaFoldDB" id="V5SF87"/>
<dbReference type="InterPro" id="IPR017127">
    <property type="entry name" value="Ribosome_uL3_MTase"/>
</dbReference>
<dbReference type="HOGENOM" id="CLU_018398_5_1_5"/>
<evidence type="ECO:0000313" key="7">
    <source>
        <dbReference type="Proteomes" id="UP000018542"/>
    </source>
</evidence>
<sequence length="303" mass="32916">MEKTPQLADIEDLLTIRDWLRYATSRFTEAGLVFGHGTETALDEAAFLILTALHLPIDQLEPWLEARLTISERRRLWEIVTARIETRKPAPYLVGAAWIRGHRFAVDERVIVPRSYIGELLDGGLSAVVADPDGVERVLDLCTGSGCLAVLMALTFPDASVDAADISAGALEVAAKNVSDYGLEDRVTLHRSDLFQGLQGATYDLIVSNPPYVTAAAVAAFPPEYAAEPELAHFGGADGLDLVRRILRDAPAHLAPGGVLIVEVGMARDLLETEYPDLPFLWLDTEQSDGEVFALSAEALTAR</sequence>
<dbReference type="PATRIC" id="fig|1029756.8.peg.3301"/>
<dbReference type="Pfam" id="PF05175">
    <property type="entry name" value="MTS"/>
    <property type="match status" value="1"/>
</dbReference>
<dbReference type="GO" id="GO:0003676">
    <property type="term" value="F:nucleic acid binding"/>
    <property type="evidence" value="ECO:0007669"/>
    <property type="project" value="InterPro"/>
</dbReference>
<dbReference type="PANTHER" id="PTHR47806:SF1">
    <property type="entry name" value="RIBOSOMAL PROTEIN UL3 GLUTAMINE METHYLTRANSFERASE"/>
    <property type="match status" value="1"/>
</dbReference>
<evidence type="ECO:0000256" key="4">
    <source>
        <dbReference type="HAMAP-Rule" id="MF_02125"/>
    </source>
</evidence>
<dbReference type="InterPro" id="IPR004556">
    <property type="entry name" value="HemK-like"/>
</dbReference>
<dbReference type="GO" id="GO:0036009">
    <property type="term" value="F:protein-glutamine N-methyltransferase activity"/>
    <property type="evidence" value="ECO:0007669"/>
    <property type="project" value="UniProtKB-UniRule"/>
</dbReference>
<evidence type="ECO:0000256" key="1">
    <source>
        <dbReference type="ARBA" id="ARBA00022603"/>
    </source>
</evidence>
<dbReference type="RefSeq" id="WP_023788470.1">
    <property type="nucleotide sequence ID" value="NC_022997.1"/>
</dbReference>
<dbReference type="EC" id="2.1.1.298" evidence="4"/>
<dbReference type="OrthoDB" id="5298787at2"/>
<dbReference type="InterPro" id="IPR007848">
    <property type="entry name" value="Small_mtfrase_dom"/>
</dbReference>
<organism evidence="6 7">
    <name type="scientific">Hyphomicrobium nitrativorans NL23</name>
    <dbReference type="NCBI Taxonomy" id="1029756"/>
    <lineage>
        <taxon>Bacteria</taxon>
        <taxon>Pseudomonadati</taxon>
        <taxon>Pseudomonadota</taxon>
        <taxon>Alphaproteobacteria</taxon>
        <taxon>Hyphomicrobiales</taxon>
        <taxon>Hyphomicrobiaceae</taxon>
        <taxon>Hyphomicrobium</taxon>
    </lineage>
</organism>
<dbReference type="NCBIfam" id="TIGR03533">
    <property type="entry name" value="L3_gln_methyl"/>
    <property type="match status" value="1"/>
</dbReference>
<dbReference type="PANTHER" id="PTHR47806">
    <property type="entry name" value="50S RIBOSOMAL PROTEIN L3 GLUTAMINE METHYLTRANSFERASE"/>
    <property type="match status" value="1"/>
</dbReference>
<keyword evidence="1 4" id="KW-0489">Methyltransferase</keyword>
<reference evidence="6 7" key="1">
    <citation type="journal article" date="2014" name="Genome Announc.">
        <title>Complete Genome Sequence of Hyphomicrobium nitrativorans Strain NL23, a Denitrifying Bacterium Isolated from Biofilm of a Methanol-Fed Denitrification System Treating Seawater at the Montreal Biodome.</title>
        <authorList>
            <person name="Martineau C."/>
            <person name="Villeneuve C."/>
            <person name="Mauffrey F."/>
            <person name="Villemur R."/>
        </authorList>
    </citation>
    <scope>NUCLEOTIDE SEQUENCE [LARGE SCALE GENOMIC DNA]</scope>
    <source>
        <strain evidence="6">NL23</strain>
    </source>
</reference>
<dbReference type="GO" id="GO:0032259">
    <property type="term" value="P:methylation"/>
    <property type="evidence" value="ECO:0007669"/>
    <property type="project" value="UniProtKB-KW"/>
</dbReference>
<name>V5SF87_9HYPH</name>
<evidence type="ECO:0000256" key="2">
    <source>
        <dbReference type="ARBA" id="ARBA00022679"/>
    </source>
</evidence>
<protein>
    <recommendedName>
        <fullName evidence="4">Ribosomal protein uL3 glutamine methyltransferase</fullName>
        <shortName evidence="4">uL3 MTase</shortName>
        <ecNumber evidence="4">2.1.1.298</ecNumber>
    </recommendedName>
    <alternativeName>
        <fullName evidence="4">N5-glutamine methyltransferase PrmB</fullName>
    </alternativeName>
</protein>
<dbReference type="EMBL" id="CP006912">
    <property type="protein sequence ID" value="AHB49541.1"/>
    <property type="molecule type" value="Genomic_DNA"/>
</dbReference>
<keyword evidence="2 4" id="KW-0808">Transferase</keyword>
<dbReference type="STRING" id="1029756.W911_15845"/>
<dbReference type="PIRSF" id="PIRSF037167">
    <property type="entry name" value="Mtase_YfcB_prd"/>
    <property type="match status" value="1"/>
</dbReference>
<evidence type="ECO:0000256" key="3">
    <source>
        <dbReference type="ARBA" id="ARBA00022691"/>
    </source>
</evidence>
<dbReference type="Proteomes" id="UP000018542">
    <property type="component" value="Chromosome"/>
</dbReference>
<dbReference type="HAMAP" id="MF_02125">
    <property type="entry name" value="L3_methyltr_PrmB"/>
    <property type="match status" value="1"/>
</dbReference>
<dbReference type="GO" id="GO:0005829">
    <property type="term" value="C:cytosol"/>
    <property type="evidence" value="ECO:0007669"/>
    <property type="project" value="TreeGrafter"/>
</dbReference>
<accession>V5SF87</accession>
<dbReference type="InterPro" id="IPR029063">
    <property type="entry name" value="SAM-dependent_MTases_sf"/>
</dbReference>
<evidence type="ECO:0000259" key="5">
    <source>
        <dbReference type="Pfam" id="PF05175"/>
    </source>
</evidence>
<dbReference type="KEGG" id="hni:W911_15845"/>